<keyword evidence="2" id="KW-1185">Reference proteome</keyword>
<reference evidence="1 2" key="1">
    <citation type="submission" date="2015-07" db="EMBL/GenBank/DDBJ databases">
        <title>The genome of Melipona quadrifasciata.</title>
        <authorList>
            <person name="Pan H."/>
            <person name="Kapheim K."/>
        </authorList>
    </citation>
    <scope>NUCLEOTIDE SEQUENCE [LARGE SCALE GENOMIC DNA]</scope>
    <source>
        <strain evidence="1">0111107301</strain>
        <tissue evidence="1">Whole body</tissue>
    </source>
</reference>
<accession>A0A0M9A3S3</accession>
<dbReference type="Proteomes" id="UP000053105">
    <property type="component" value="Unassembled WGS sequence"/>
</dbReference>
<evidence type="ECO:0000313" key="1">
    <source>
        <dbReference type="EMBL" id="KOX76635.1"/>
    </source>
</evidence>
<dbReference type="EMBL" id="KQ435743">
    <property type="protein sequence ID" value="KOX76635.1"/>
    <property type="molecule type" value="Genomic_DNA"/>
</dbReference>
<evidence type="ECO:0000313" key="2">
    <source>
        <dbReference type="Proteomes" id="UP000053105"/>
    </source>
</evidence>
<proteinExistence type="predicted"/>
<dbReference type="AlphaFoldDB" id="A0A0M9A3S3"/>
<gene>
    <name evidence="1" type="ORF">WN51_11863</name>
</gene>
<name>A0A0M9A3S3_9HYME</name>
<protein>
    <submittedName>
        <fullName evidence="1">Uncharacterized protein</fullName>
    </submittedName>
</protein>
<sequence>MYTQSNRAETFAQQYSSTVASVATLLHQQVPKWKLLPRSNKSSIKFMVIQINVIFKPNEVTLVS</sequence>
<organism evidence="1 2">
    <name type="scientific">Melipona quadrifasciata</name>
    <dbReference type="NCBI Taxonomy" id="166423"/>
    <lineage>
        <taxon>Eukaryota</taxon>
        <taxon>Metazoa</taxon>
        <taxon>Ecdysozoa</taxon>
        <taxon>Arthropoda</taxon>
        <taxon>Hexapoda</taxon>
        <taxon>Insecta</taxon>
        <taxon>Pterygota</taxon>
        <taxon>Neoptera</taxon>
        <taxon>Endopterygota</taxon>
        <taxon>Hymenoptera</taxon>
        <taxon>Apocrita</taxon>
        <taxon>Aculeata</taxon>
        <taxon>Apoidea</taxon>
        <taxon>Anthophila</taxon>
        <taxon>Apidae</taxon>
        <taxon>Melipona</taxon>
    </lineage>
</organism>